<accession>A0A935K0W9</accession>
<keyword evidence="1" id="KW-1133">Transmembrane helix</keyword>
<keyword evidence="1" id="KW-0812">Transmembrane</keyword>
<protein>
    <recommendedName>
        <fullName evidence="4">Transmembrane protein</fullName>
    </recommendedName>
</protein>
<proteinExistence type="predicted"/>
<feature type="transmembrane region" description="Helical" evidence="1">
    <location>
        <begin position="86"/>
        <end position="106"/>
    </location>
</feature>
<feature type="transmembrane region" description="Helical" evidence="1">
    <location>
        <begin position="166"/>
        <end position="185"/>
    </location>
</feature>
<reference evidence="2 3" key="1">
    <citation type="submission" date="2020-10" db="EMBL/GenBank/DDBJ databases">
        <title>Connecting structure to function with the recovery of over 1000 high-quality activated sludge metagenome-assembled genomes encoding full-length rRNA genes using long-read sequencing.</title>
        <authorList>
            <person name="Singleton C.M."/>
            <person name="Petriglieri F."/>
            <person name="Kristensen J.M."/>
            <person name="Kirkegaard R.H."/>
            <person name="Michaelsen T.Y."/>
            <person name="Andersen M.H."/>
            <person name="Karst S.M."/>
            <person name="Dueholm M.S."/>
            <person name="Nielsen P.H."/>
            <person name="Albertsen M."/>
        </authorList>
    </citation>
    <scope>NUCLEOTIDE SEQUENCE [LARGE SCALE GENOMIC DNA]</scope>
    <source>
        <strain evidence="2">EsbW_18-Q3-R4-48_BATAC.463</strain>
    </source>
</reference>
<sequence length="220" mass="24030">MTGLTPAAILRGLAVGVLVLAWAALAHFGSAGDGTSDFAAALACAPLVAIVIILLWRVSNPLWMIVGGLGVLGLVAWIWPTLRQNVALLYFIQHFGTNLALGILFGRTLLSGRQSLVTHFALLAHNGKISPAKERYTRSVTVAWTCFFFVMSSVSALLFFFAPAAIWSAFANLLSILLIILMFAVEHIVRLRVLPPEDQSSMADTIRGYRLSTRRRTEHR</sequence>
<feature type="transmembrane region" description="Helical" evidence="1">
    <location>
        <begin position="140"/>
        <end position="160"/>
    </location>
</feature>
<feature type="transmembrane region" description="Helical" evidence="1">
    <location>
        <begin position="12"/>
        <end position="32"/>
    </location>
</feature>
<dbReference type="EMBL" id="JADJMS010000051">
    <property type="protein sequence ID" value="MBK7417398.1"/>
    <property type="molecule type" value="Genomic_DNA"/>
</dbReference>
<dbReference type="Proteomes" id="UP000739411">
    <property type="component" value="Unassembled WGS sequence"/>
</dbReference>
<gene>
    <name evidence="2" type="ORF">IPJ38_22205</name>
</gene>
<organism evidence="2 3">
    <name type="scientific">Candidatus Dechloromonas phosphorivorans</name>
    <dbReference type="NCBI Taxonomy" id="2899244"/>
    <lineage>
        <taxon>Bacteria</taxon>
        <taxon>Pseudomonadati</taxon>
        <taxon>Pseudomonadota</taxon>
        <taxon>Betaproteobacteria</taxon>
        <taxon>Rhodocyclales</taxon>
        <taxon>Azonexaceae</taxon>
        <taxon>Dechloromonas</taxon>
    </lineage>
</organism>
<name>A0A935K0W9_9RHOO</name>
<keyword evidence="1" id="KW-0472">Membrane</keyword>
<evidence type="ECO:0000313" key="3">
    <source>
        <dbReference type="Proteomes" id="UP000739411"/>
    </source>
</evidence>
<dbReference type="AlphaFoldDB" id="A0A935K0W9"/>
<evidence type="ECO:0000256" key="1">
    <source>
        <dbReference type="SAM" id="Phobius"/>
    </source>
</evidence>
<feature type="transmembrane region" description="Helical" evidence="1">
    <location>
        <begin position="62"/>
        <end position="80"/>
    </location>
</feature>
<feature type="transmembrane region" description="Helical" evidence="1">
    <location>
        <begin position="38"/>
        <end position="55"/>
    </location>
</feature>
<comment type="caution">
    <text evidence="2">The sequence shown here is derived from an EMBL/GenBank/DDBJ whole genome shotgun (WGS) entry which is preliminary data.</text>
</comment>
<evidence type="ECO:0000313" key="2">
    <source>
        <dbReference type="EMBL" id="MBK7417398.1"/>
    </source>
</evidence>
<evidence type="ECO:0008006" key="4">
    <source>
        <dbReference type="Google" id="ProtNLM"/>
    </source>
</evidence>